<feature type="domain" description="GGDEF" evidence="2">
    <location>
        <begin position="41"/>
        <end position="172"/>
    </location>
</feature>
<sequence length="657" mass="75783">MKENEKLFGKMSSHLAEYDYLTGLPNRRGLYEFYDILESKDSIHAMFIDIDNFKRVNDIYGHSMGDELLICIAKLIEENVSGFTSRIGGDEFVALIDGNMTEDELKSTAETLLRQMENIDFRKDILSNVSLSIGIVTRQRVSTMLDDILHKCDSAMYEAKYDGKNRYVFFRENDKKVQRNRNMEIEMDDALKNGEFIAYLQPKVNMISTKLTGAEALSRWNHPDDGIRTPGVYISLFEKNGFISKLDMYMFEEVCRIKKSWKGKKYEHIPVSVNMSRLHLYNKKFPDMLVEIADRYGIDHSELEIEITESVFVKDSEELIRNVKMLKDRHFIVSIDDFGSGFSALNLLKDLPVDIIKIDQEFLNSSGDDDRGKKVLRNVINMCKDLKLDVVTEGIETEEQRDFIVRCGCQIAQGYFYSKPLPVDEFDKFANEYITNDDTSYVFRLNGNVKSDDGKLEADTKCFSELKFDTGIFKESKALVFPGGPKEKQVIELPHEILSSDSFMVSMWIYPTEEHSWRCALYVKYETGFFGMIPIAWEGHSSFRIRDSKEVSGWYDISGCKLQVNEWSHYVVSYNAKTETAYAYINGQLVGSMKNVPGNRYAKRIVLGGDVFQPSFIGKICEVTFYNEIRDHDFVSELHQSYVTRDDFIGFEIGIDK</sequence>
<name>A0AAW3JTS6_9FIRM</name>
<dbReference type="RefSeq" id="WP_055941369.1">
    <property type="nucleotide sequence ID" value="NZ_JAQDCV010000008.1"/>
</dbReference>
<dbReference type="InterPro" id="IPR001633">
    <property type="entry name" value="EAL_dom"/>
</dbReference>
<dbReference type="Pfam" id="PF00990">
    <property type="entry name" value="GGDEF"/>
    <property type="match status" value="1"/>
</dbReference>
<dbReference type="CDD" id="cd01949">
    <property type="entry name" value="GGDEF"/>
    <property type="match status" value="1"/>
</dbReference>
<dbReference type="CDD" id="cd01948">
    <property type="entry name" value="EAL"/>
    <property type="match status" value="1"/>
</dbReference>
<dbReference type="SMART" id="SM00052">
    <property type="entry name" value="EAL"/>
    <property type="match status" value="1"/>
</dbReference>
<dbReference type="Gene3D" id="2.60.120.200">
    <property type="match status" value="1"/>
</dbReference>
<dbReference type="InterPro" id="IPR000160">
    <property type="entry name" value="GGDEF_dom"/>
</dbReference>
<evidence type="ECO:0000259" key="1">
    <source>
        <dbReference type="PROSITE" id="PS50883"/>
    </source>
</evidence>
<protein>
    <submittedName>
        <fullName evidence="3">Uncharacterized protein</fullName>
    </submittedName>
</protein>
<dbReference type="Pfam" id="PF00563">
    <property type="entry name" value="EAL"/>
    <property type="match status" value="1"/>
</dbReference>
<evidence type="ECO:0000313" key="4">
    <source>
        <dbReference type="Proteomes" id="UP000050833"/>
    </source>
</evidence>
<dbReference type="Pfam" id="PF13385">
    <property type="entry name" value="Laminin_G_3"/>
    <property type="match status" value="1"/>
</dbReference>
<dbReference type="SUPFAM" id="SSF141868">
    <property type="entry name" value="EAL domain-like"/>
    <property type="match status" value="1"/>
</dbReference>
<dbReference type="NCBIfam" id="TIGR00254">
    <property type="entry name" value="GGDEF"/>
    <property type="match status" value="1"/>
</dbReference>
<dbReference type="InterPro" id="IPR035919">
    <property type="entry name" value="EAL_sf"/>
</dbReference>
<dbReference type="InterPro" id="IPR050706">
    <property type="entry name" value="Cyclic-di-GMP_PDE-like"/>
</dbReference>
<dbReference type="SUPFAM" id="SSF49899">
    <property type="entry name" value="Concanavalin A-like lectins/glucanases"/>
    <property type="match status" value="1"/>
</dbReference>
<dbReference type="Proteomes" id="UP000050833">
    <property type="component" value="Unassembled WGS sequence"/>
</dbReference>
<dbReference type="GO" id="GO:0071111">
    <property type="term" value="F:cyclic-guanylate-specific phosphodiesterase activity"/>
    <property type="evidence" value="ECO:0007669"/>
    <property type="project" value="InterPro"/>
</dbReference>
<dbReference type="SUPFAM" id="SSF55073">
    <property type="entry name" value="Nucleotide cyclase"/>
    <property type="match status" value="1"/>
</dbReference>
<proteinExistence type="predicted"/>
<dbReference type="AlphaFoldDB" id="A0AAW3JTS6"/>
<dbReference type="PANTHER" id="PTHR33121">
    <property type="entry name" value="CYCLIC DI-GMP PHOSPHODIESTERASE PDEF"/>
    <property type="match status" value="1"/>
</dbReference>
<keyword evidence="4" id="KW-1185">Reference proteome</keyword>
<dbReference type="SMART" id="SM00267">
    <property type="entry name" value="GGDEF"/>
    <property type="match status" value="1"/>
</dbReference>
<reference evidence="3 4" key="1">
    <citation type="submission" date="2015-10" db="EMBL/GenBank/DDBJ databases">
        <title>Butyribacter intestini gen. nov., sp. nov., a butyric acid-producing bacterium of the family Lachnospiraceae isolated from the human faeces.</title>
        <authorList>
            <person name="Zou Y."/>
            <person name="Xue W."/>
            <person name="Luo G."/>
            <person name="Lv M."/>
        </authorList>
    </citation>
    <scope>NUCLEOTIDE SEQUENCE [LARGE SCALE GENOMIC DNA]</scope>
    <source>
        <strain evidence="3 4">TF01-11</strain>
    </source>
</reference>
<gene>
    <name evidence="3" type="ORF">APZ18_02690</name>
</gene>
<evidence type="ECO:0000313" key="3">
    <source>
        <dbReference type="EMBL" id="KQC86122.1"/>
    </source>
</evidence>
<evidence type="ECO:0000259" key="2">
    <source>
        <dbReference type="PROSITE" id="PS50887"/>
    </source>
</evidence>
<dbReference type="EMBL" id="LLKB01000001">
    <property type="protein sequence ID" value="KQC86122.1"/>
    <property type="molecule type" value="Genomic_DNA"/>
</dbReference>
<dbReference type="InterPro" id="IPR029787">
    <property type="entry name" value="Nucleotide_cyclase"/>
</dbReference>
<dbReference type="Gene3D" id="3.30.70.270">
    <property type="match status" value="1"/>
</dbReference>
<dbReference type="Gene3D" id="3.20.20.450">
    <property type="entry name" value="EAL domain"/>
    <property type="match status" value="1"/>
</dbReference>
<organism evidence="3 4">
    <name type="scientific">Butyribacter intestini</name>
    <dbReference type="NCBI Taxonomy" id="1703332"/>
    <lineage>
        <taxon>Bacteria</taxon>
        <taxon>Bacillati</taxon>
        <taxon>Bacillota</taxon>
        <taxon>Clostridia</taxon>
        <taxon>Lachnospirales</taxon>
        <taxon>Lachnospiraceae</taxon>
        <taxon>Butyribacter</taxon>
    </lineage>
</organism>
<dbReference type="InterPro" id="IPR043128">
    <property type="entry name" value="Rev_trsase/Diguanyl_cyclase"/>
</dbReference>
<comment type="caution">
    <text evidence="3">The sequence shown here is derived from an EMBL/GenBank/DDBJ whole genome shotgun (WGS) entry which is preliminary data.</text>
</comment>
<dbReference type="PANTHER" id="PTHR33121:SF70">
    <property type="entry name" value="SIGNALING PROTEIN YKOW"/>
    <property type="match status" value="1"/>
</dbReference>
<feature type="domain" description="EAL" evidence="1">
    <location>
        <begin position="180"/>
        <end position="434"/>
    </location>
</feature>
<dbReference type="PROSITE" id="PS50883">
    <property type="entry name" value="EAL"/>
    <property type="match status" value="1"/>
</dbReference>
<accession>A0AAW3JTS6</accession>
<dbReference type="InterPro" id="IPR013320">
    <property type="entry name" value="ConA-like_dom_sf"/>
</dbReference>
<dbReference type="PROSITE" id="PS50887">
    <property type="entry name" value="GGDEF"/>
    <property type="match status" value="1"/>
</dbReference>